<dbReference type="GO" id="GO:0006298">
    <property type="term" value="P:mismatch repair"/>
    <property type="evidence" value="ECO:0007669"/>
    <property type="project" value="TreeGrafter"/>
</dbReference>
<evidence type="ECO:0000313" key="15">
    <source>
        <dbReference type="EMBL" id="MBA2846609.1"/>
    </source>
</evidence>
<dbReference type="Gene3D" id="1.10.340.30">
    <property type="entry name" value="Hypothetical protein, domain 2"/>
    <property type="match status" value="1"/>
</dbReference>
<evidence type="ECO:0000256" key="6">
    <source>
        <dbReference type="ARBA" id="ARBA00022485"/>
    </source>
</evidence>
<evidence type="ECO:0000259" key="14">
    <source>
        <dbReference type="SMART" id="SM00478"/>
    </source>
</evidence>
<dbReference type="InterPro" id="IPR011257">
    <property type="entry name" value="DNA_glycosylase"/>
</dbReference>
<comment type="catalytic activity">
    <reaction evidence="1">
        <text>Hydrolyzes free adenine bases from 7,8-dihydro-8-oxoguanine:adenine mismatched double-stranded DNA, leaving an apurinic site.</text>
        <dbReference type="EC" id="3.2.2.31"/>
    </reaction>
</comment>
<evidence type="ECO:0000256" key="4">
    <source>
        <dbReference type="ARBA" id="ARBA00012045"/>
    </source>
</evidence>
<gene>
    <name evidence="15" type="ORF">HNP88_000793</name>
</gene>
<dbReference type="Gene3D" id="1.10.1670.10">
    <property type="entry name" value="Helix-hairpin-Helix base-excision DNA repair enzymes (C-terminal)"/>
    <property type="match status" value="1"/>
</dbReference>
<reference evidence="15 16" key="1">
    <citation type="submission" date="2020-07" db="EMBL/GenBank/DDBJ databases">
        <title>Genomic Encyclopedia of Type Strains, Phase IV (KMG-V): Genome sequencing to study the core and pangenomes of soil and plant-associated prokaryotes.</title>
        <authorList>
            <person name="Whitman W."/>
        </authorList>
    </citation>
    <scope>NUCLEOTIDE SEQUENCE [LARGE SCALE GENOMIC DNA]</scope>
    <source>
        <strain evidence="15 16">A5</strain>
    </source>
</reference>
<sequence length="217" mass="25164">MQDNENFNLVKSELLEWYSKNKRSFPWRYTKNPYQVLVSEILLQQTNAEKVVSPYLKIVSRYHTIEELADADLDFLSEIFKELGLFYRSERLINISKEILSKYNGKVPCKKEELLKITGIGRYTAGAVLCFGCGMHSEILDSNIIRLFDRIFGVKSDKKRPHTDKDLWNFAEEILPAENCIDYNYALLDFAALVCKAKNPLCDGCPLNNICNYLKNR</sequence>
<dbReference type="SMART" id="SM00525">
    <property type="entry name" value="FES"/>
    <property type="match status" value="1"/>
</dbReference>
<dbReference type="InterPro" id="IPR000445">
    <property type="entry name" value="HhH_motif"/>
</dbReference>
<evidence type="ECO:0000256" key="10">
    <source>
        <dbReference type="ARBA" id="ARBA00023004"/>
    </source>
</evidence>
<dbReference type="GO" id="GO:0032357">
    <property type="term" value="F:oxidized purine DNA binding"/>
    <property type="evidence" value="ECO:0007669"/>
    <property type="project" value="TreeGrafter"/>
</dbReference>
<evidence type="ECO:0000256" key="13">
    <source>
        <dbReference type="ARBA" id="ARBA00023295"/>
    </source>
</evidence>
<evidence type="ECO:0000256" key="11">
    <source>
        <dbReference type="ARBA" id="ARBA00023014"/>
    </source>
</evidence>
<keyword evidence="12" id="KW-0234">DNA repair</keyword>
<dbReference type="GO" id="GO:0051539">
    <property type="term" value="F:4 iron, 4 sulfur cluster binding"/>
    <property type="evidence" value="ECO:0007669"/>
    <property type="project" value="UniProtKB-KW"/>
</dbReference>
<evidence type="ECO:0000256" key="3">
    <source>
        <dbReference type="ARBA" id="ARBA00008343"/>
    </source>
</evidence>
<evidence type="ECO:0000256" key="5">
    <source>
        <dbReference type="ARBA" id="ARBA00022023"/>
    </source>
</evidence>
<keyword evidence="7" id="KW-0479">Metal-binding</keyword>
<keyword evidence="13 15" id="KW-0326">Glycosidase</keyword>
<evidence type="ECO:0000313" key="16">
    <source>
        <dbReference type="Proteomes" id="UP000571854"/>
    </source>
</evidence>
<evidence type="ECO:0000256" key="2">
    <source>
        <dbReference type="ARBA" id="ARBA00001966"/>
    </source>
</evidence>
<dbReference type="InterPro" id="IPR003265">
    <property type="entry name" value="HhH-GPD_domain"/>
</dbReference>
<dbReference type="SUPFAM" id="SSF48150">
    <property type="entry name" value="DNA-glycosylase"/>
    <property type="match status" value="1"/>
</dbReference>
<dbReference type="Pfam" id="PF10576">
    <property type="entry name" value="EndIII_4Fe-2S"/>
    <property type="match status" value="1"/>
</dbReference>
<feature type="domain" description="HhH-GPD" evidence="14">
    <location>
        <begin position="42"/>
        <end position="193"/>
    </location>
</feature>
<accession>A0A7J9NNI9</accession>
<dbReference type="GO" id="GO:0000701">
    <property type="term" value="F:purine-specific mismatch base pair DNA N-glycosylase activity"/>
    <property type="evidence" value="ECO:0007669"/>
    <property type="project" value="UniProtKB-EC"/>
</dbReference>
<evidence type="ECO:0000256" key="9">
    <source>
        <dbReference type="ARBA" id="ARBA00022801"/>
    </source>
</evidence>
<keyword evidence="6" id="KW-0004">4Fe-4S</keyword>
<dbReference type="InterPro" id="IPR044298">
    <property type="entry name" value="MIG/MutY"/>
</dbReference>
<protein>
    <recommendedName>
        <fullName evidence="5">Adenine DNA glycosylase</fullName>
        <ecNumber evidence="4">3.2.2.31</ecNumber>
    </recommendedName>
</protein>
<comment type="cofactor">
    <cofactor evidence="2">
        <name>[4Fe-4S] cluster</name>
        <dbReference type="ChEBI" id="CHEBI:49883"/>
    </cofactor>
</comment>
<dbReference type="GO" id="GO:0006284">
    <property type="term" value="P:base-excision repair"/>
    <property type="evidence" value="ECO:0007669"/>
    <property type="project" value="InterPro"/>
</dbReference>
<evidence type="ECO:0000256" key="12">
    <source>
        <dbReference type="ARBA" id="ARBA00023204"/>
    </source>
</evidence>
<dbReference type="Proteomes" id="UP000571854">
    <property type="component" value="Unassembled WGS sequence"/>
</dbReference>
<organism evidence="15 16">
    <name type="scientific">Methanococcus maripaludis</name>
    <name type="common">Methanococcus deltae</name>
    <dbReference type="NCBI Taxonomy" id="39152"/>
    <lineage>
        <taxon>Archaea</taxon>
        <taxon>Methanobacteriati</taxon>
        <taxon>Methanobacteriota</taxon>
        <taxon>Methanomada group</taxon>
        <taxon>Methanococci</taxon>
        <taxon>Methanococcales</taxon>
        <taxon>Methanococcaceae</taxon>
        <taxon>Methanococcus</taxon>
    </lineage>
</organism>
<comment type="caution">
    <text evidence="15">The sequence shown here is derived from an EMBL/GenBank/DDBJ whole genome shotgun (WGS) entry which is preliminary data.</text>
</comment>
<dbReference type="PROSITE" id="PS00764">
    <property type="entry name" value="ENDONUCLEASE_III_1"/>
    <property type="match status" value="1"/>
</dbReference>
<dbReference type="PANTHER" id="PTHR42944">
    <property type="entry name" value="ADENINE DNA GLYCOSYLASE"/>
    <property type="match status" value="1"/>
</dbReference>
<dbReference type="GO" id="GO:0035485">
    <property type="term" value="F:adenine/guanine mispair binding"/>
    <property type="evidence" value="ECO:0007669"/>
    <property type="project" value="TreeGrafter"/>
</dbReference>
<dbReference type="InterPro" id="IPR004035">
    <property type="entry name" value="Endouclease-III_FeS-bd_BS"/>
</dbReference>
<keyword evidence="11" id="KW-0411">Iron-sulfur</keyword>
<dbReference type="EMBL" id="JACDUJ010000001">
    <property type="protein sequence ID" value="MBA2846609.1"/>
    <property type="molecule type" value="Genomic_DNA"/>
</dbReference>
<dbReference type="InterPro" id="IPR023170">
    <property type="entry name" value="HhH_base_excis_C"/>
</dbReference>
<dbReference type="CDD" id="cd00056">
    <property type="entry name" value="ENDO3c"/>
    <property type="match status" value="1"/>
</dbReference>
<evidence type="ECO:0000256" key="7">
    <source>
        <dbReference type="ARBA" id="ARBA00022723"/>
    </source>
</evidence>
<dbReference type="RefSeq" id="WP_181492041.1">
    <property type="nucleotide sequence ID" value="NZ_JACDUJ010000001.1"/>
</dbReference>
<name>A0A7J9NNI9_METMI</name>
<dbReference type="Pfam" id="PF00633">
    <property type="entry name" value="HHH"/>
    <property type="match status" value="1"/>
</dbReference>
<proteinExistence type="inferred from homology"/>
<dbReference type="GO" id="GO:0046872">
    <property type="term" value="F:metal ion binding"/>
    <property type="evidence" value="ECO:0007669"/>
    <property type="project" value="UniProtKB-KW"/>
</dbReference>
<keyword evidence="8" id="KW-0227">DNA damage</keyword>
<dbReference type="SMART" id="SM00478">
    <property type="entry name" value="ENDO3c"/>
    <property type="match status" value="1"/>
</dbReference>
<dbReference type="PANTHER" id="PTHR42944:SF1">
    <property type="entry name" value="ADENINE DNA GLYCOSYLASE"/>
    <property type="match status" value="1"/>
</dbReference>
<dbReference type="InterPro" id="IPR003651">
    <property type="entry name" value="Endonuclease3_FeS-loop_motif"/>
</dbReference>
<dbReference type="AlphaFoldDB" id="A0A7J9NNI9"/>
<keyword evidence="10" id="KW-0408">Iron</keyword>
<evidence type="ECO:0000256" key="8">
    <source>
        <dbReference type="ARBA" id="ARBA00022763"/>
    </source>
</evidence>
<keyword evidence="9 15" id="KW-0378">Hydrolase</keyword>
<dbReference type="EC" id="3.2.2.31" evidence="4"/>
<evidence type="ECO:0000256" key="1">
    <source>
        <dbReference type="ARBA" id="ARBA00000843"/>
    </source>
</evidence>
<comment type="similarity">
    <text evidence="3">Belongs to the Nth/MutY family.</text>
</comment>
<dbReference type="GO" id="GO:0034039">
    <property type="term" value="F:8-oxo-7,8-dihydroguanine DNA N-glycosylase activity"/>
    <property type="evidence" value="ECO:0007669"/>
    <property type="project" value="TreeGrafter"/>
</dbReference>
<dbReference type="Pfam" id="PF00730">
    <property type="entry name" value="HhH-GPD"/>
    <property type="match status" value="1"/>
</dbReference>
<dbReference type="PIRSF" id="PIRSF001435">
    <property type="entry name" value="Nth"/>
    <property type="match status" value="1"/>
</dbReference>